<feature type="region of interest" description="Disordered" evidence="1">
    <location>
        <begin position="180"/>
        <end position="199"/>
    </location>
</feature>
<dbReference type="Proteomes" id="UP000279336">
    <property type="component" value="Unassembled WGS sequence"/>
</dbReference>
<accession>A0A8B3FVZ7</accession>
<reference evidence="2 3" key="1">
    <citation type="submission" date="2018-10" db="EMBL/GenBank/DDBJ databases">
        <title>Propionibacterium australiense Genome Sequencing and Assembly.</title>
        <authorList>
            <person name="Bernier A.-M."/>
            <person name="Bernard K."/>
        </authorList>
    </citation>
    <scope>NUCLEOTIDE SEQUENCE [LARGE SCALE GENOMIC DNA]</scope>
    <source>
        <strain evidence="2 3">NML98A078</strain>
    </source>
</reference>
<evidence type="ECO:0000256" key="1">
    <source>
        <dbReference type="SAM" id="MobiDB-lite"/>
    </source>
</evidence>
<sequence>MPWKRATNCAIAPDGCRCDPRAATARHTLAHHTREAKSSPPAGQPSSRRHGQGRDLTPAGVGQDDGRVVAVLVEVHQALHRLTVPDGAGRHLAGAIDLTGVDVVDGEHGERQRTGGARDRHVDRQPGLVPARAVDLPGAGEGVRLDGDRAHHAHRRARLARRAGGRGGGALLVLVQVRPAQGKDRHGHEDHDDETCDGDDRATAAAHRVLGDLIARCGLGLGAAGLFLRSPDGCGGTRGAAAPVAVRIGPGGGRGQRAIPGGDLVETGQLGSWCPAADGRGRWGRRPVTGPVRAWGVRARAGTDASAVLLAHDDPSLGQPCWTRPPVLAESGRGGPLGGRCCPQILAGLRSQGRGAHSQVMTTIPQRFTIGSRADLLALIPFLIGYRPDEALLVMACCDGIIAQSSCMSRALCQEPGALAPIIESMRAANPGAEFIVVGYGPPEWADAVVMTAREQLRPAEQLCCLVVAGELFWDVGEGDVPGLCPGRAFDPDTSPVAAQAVASGLSAHASRDEIVAMVAGPGELKAAETAAWGRAGECLGWTPGRQRAFVEQCLVDAAEKGRRLDRERLRRLCVLVSGPVCHQVMVRTSMGEGDPAAYEQLWADAVAIAPDRWAPAVLGLLGIASWRRGGGALLSEVIARLEAIDPASGMLLILGELRARRPPLVRPAA</sequence>
<evidence type="ECO:0000313" key="3">
    <source>
        <dbReference type="Proteomes" id="UP000279336"/>
    </source>
</evidence>
<comment type="caution">
    <text evidence="2">The sequence shown here is derived from an EMBL/GenBank/DDBJ whole genome shotgun (WGS) entry which is preliminary data.</text>
</comment>
<organism evidence="2 3">
    <name type="scientific">Propionibacterium australiense</name>
    <dbReference type="NCBI Taxonomy" id="119981"/>
    <lineage>
        <taxon>Bacteria</taxon>
        <taxon>Bacillati</taxon>
        <taxon>Actinomycetota</taxon>
        <taxon>Actinomycetes</taxon>
        <taxon>Propionibacteriales</taxon>
        <taxon>Propionibacteriaceae</taxon>
        <taxon>Propionibacterium</taxon>
    </lineage>
</organism>
<dbReference type="Pfam" id="PF13830">
    <property type="entry name" value="DUF4192"/>
    <property type="match status" value="1"/>
</dbReference>
<gene>
    <name evidence="2" type="ORF">D7U36_01085</name>
</gene>
<feature type="region of interest" description="Disordered" evidence="1">
    <location>
        <begin position="27"/>
        <end position="62"/>
    </location>
</feature>
<name>A0A8B3FVZ7_9ACTN</name>
<dbReference type="AlphaFoldDB" id="A0A8B3FVZ7"/>
<protein>
    <submittedName>
        <fullName evidence="2">DUF4192 family protein</fullName>
    </submittedName>
</protein>
<evidence type="ECO:0000313" key="2">
    <source>
        <dbReference type="EMBL" id="RLP13050.1"/>
    </source>
</evidence>
<dbReference type="InterPro" id="IPR025447">
    <property type="entry name" value="DUF4192"/>
</dbReference>
<dbReference type="EMBL" id="RCIW01000001">
    <property type="protein sequence ID" value="RLP13050.1"/>
    <property type="molecule type" value="Genomic_DNA"/>
</dbReference>
<proteinExistence type="predicted"/>
<dbReference type="OrthoDB" id="3264463at2"/>
<feature type="compositionally biased region" description="Basic and acidic residues" evidence="1">
    <location>
        <begin position="181"/>
        <end position="190"/>
    </location>
</feature>